<name>A0A134B6D2_9PORP</name>
<gene>
    <name evidence="2" type="ORF">HMPREF3185_01350</name>
</gene>
<dbReference type="EMBL" id="LSDK01000091">
    <property type="protein sequence ID" value="KXB75502.1"/>
    <property type="molecule type" value="Genomic_DNA"/>
</dbReference>
<feature type="compositionally biased region" description="Pro residues" evidence="1">
    <location>
        <begin position="1"/>
        <end position="15"/>
    </location>
</feature>
<evidence type="ECO:0000313" key="2">
    <source>
        <dbReference type="EMBL" id="KXB75502.1"/>
    </source>
</evidence>
<dbReference type="PATRIC" id="fig|322095.3.peg.1334"/>
<feature type="region of interest" description="Disordered" evidence="1">
    <location>
        <begin position="1"/>
        <end position="45"/>
    </location>
</feature>
<reference evidence="3" key="1">
    <citation type="submission" date="2016-01" db="EMBL/GenBank/DDBJ databases">
        <authorList>
            <person name="Mitreva M."/>
            <person name="Pepin K.H."/>
            <person name="Mihindukulasuriya K.A."/>
            <person name="Fulton R."/>
            <person name="Fronick C."/>
            <person name="O'Laughlin M."/>
            <person name="Miner T."/>
            <person name="Herter B."/>
            <person name="Rosa B.A."/>
            <person name="Cordes M."/>
            <person name="Tomlinson C."/>
            <person name="Wollam A."/>
            <person name="Palsikar V.B."/>
            <person name="Mardis E.R."/>
            <person name="Wilson R.K."/>
        </authorList>
    </citation>
    <scope>NUCLEOTIDE SEQUENCE [LARGE SCALE GENOMIC DNA]</scope>
    <source>
        <strain evidence="3">KA00683</strain>
    </source>
</reference>
<evidence type="ECO:0000256" key="1">
    <source>
        <dbReference type="SAM" id="MobiDB-lite"/>
    </source>
</evidence>
<sequence length="45" mass="4984">MLCPSPTIPPPPRPIQSPSFCSASERDAQQKGKATSTGQHRDQYW</sequence>
<proteinExistence type="predicted"/>
<dbReference type="AlphaFoldDB" id="A0A134B6D2"/>
<accession>A0A134B6D2</accession>
<dbReference type="Proteomes" id="UP000070224">
    <property type="component" value="Unassembled WGS sequence"/>
</dbReference>
<protein>
    <submittedName>
        <fullName evidence="2">Uncharacterized protein</fullName>
    </submittedName>
</protein>
<keyword evidence="3" id="KW-1185">Reference proteome</keyword>
<comment type="caution">
    <text evidence="2">The sequence shown here is derived from an EMBL/GenBank/DDBJ whole genome shotgun (WGS) entry which is preliminary data.</text>
</comment>
<organism evidence="2 3">
    <name type="scientific">Porphyromonas somerae</name>
    <dbReference type="NCBI Taxonomy" id="322095"/>
    <lineage>
        <taxon>Bacteria</taxon>
        <taxon>Pseudomonadati</taxon>
        <taxon>Bacteroidota</taxon>
        <taxon>Bacteroidia</taxon>
        <taxon>Bacteroidales</taxon>
        <taxon>Porphyromonadaceae</taxon>
        <taxon>Porphyromonas</taxon>
    </lineage>
</organism>
<evidence type="ECO:0000313" key="3">
    <source>
        <dbReference type="Proteomes" id="UP000070224"/>
    </source>
</evidence>